<keyword evidence="5" id="KW-0547">Nucleotide-binding</keyword>
<evidence type="ECO:0000256" key="5">
    <source>
        <dbReference type="ARBA" id="ARBA00022741"/>
    </source>
</evidence>
<dbReference type="InterPro" id="IPR020003">
    <property type="entry name" value="ATPase_a/bsu_AS"/>
</dbReference>
<dbReference type="InterPro" id="IPR040627">
    <property type="entry name" value="T3SS_ATPase_C"/>
</dbReference>
<dbReference type="PROSITE" id="PS00152">
    <property type="entry name" value="ATPASE_ALPHA_BETA"/>
    <property type="match status" value="1"/>
</dbReference>
<evidence type="ECO:0000256" key="1">
    <source>
        <dbReference type="ARBA" id="ARBA00004496"/>
    </source>
</evidence>
<evidence type="ECO:0000256" key="2">
    <source>
        <dbReference type="ARBA" id="ARBA00022448"/>
    </source>
</evidence>
<accession>A0ABY5PJ83</accession>
<protein>
    <submittedName>
        <fullName evidence="15">FliI/YscN family ATPase</fullName>
    </submittedName>
</protein>
<keyword evidence="8" id="KW-1278">Translocase</keyword>
<evidence type="ECO:0000256" key="10">
    <source>
        <dbReference type="ARBA" id="ARBA00023136"/>
    </source>
</evidence>
<keyword evidence="3" id="KW-1003">Cell membrane</keyword>
<dbReference type="InterPro" id="IPR005714">
    <property type="entry name" value="ATPase_T3SS_FliI/YscN"/>
</dbReference>
<keyword evidence="2" id="KW-0813">Transport</keyword>
<dbReference type="CDD" id="cd01136">
    <property type="entry name" value="ATPase_flagellum-secretory_path_III"/>
    <property type="match status" value="1"/>
</dbReference>
<name>A0ABY5PJ83_9ACTN</name>
<comment type="catalytic activity">
    <reaction evidence="12">
        <text>ATP + H2O + cellular proteinSide 1 = ADP + phosphate + cellular proteinSide 2.</text>
        <dbReference type="EC" id="7.4.2.8"/>
    </reaction>
</comment>
<reference evidence="16" key="1">
    <citation type="submission" date="2021-11" db="EMBL/GenBank/DDBJ databases">
        <title>Cultivation dependent microbiological survey of springs from the worlds oldest radium mine currently devoted to the extraction of radon-saturated water.</title>
        <authorList>
            <person name="Kapinusova G."/>
            <person name="Smrhova T."/>
            <person name="Strejcek M."/>
            <person name="Suman J."/>
            <person name="Jani K."/>
            <person name="Pajer P."/>
            <person name="Uhlik O."/>
        </authorList>
    </citation>
    <scope>NUCLEOTIDE SEQUENCE [LARGE SCALE GENOMIC DNA]</scope>
    <source>
        <strain evidence="16">J379</strain>
    </source>
</reference>
<comment type="subcellular location">
    <subcellularLocation>
        <location evidence="1">Cytoplasm</location>
    </subcellularLocation>
</comment>
<keyword evidence="16" id="KW-1185">Reference proteome</keyword>
<keyword evidence="4" id="KW-0963">Cytoplasm</keyword>
<keyword evidence="7" id="KW-0653">Protein transport</keyword>
<dbReference type="Pfam" id="PF18269">
    <property type="entry name" value="T3SS_ATPase_C"/>
    <property type="match status" value="1"/>
</dbReference>
<keyword evidence="11" id="KW-0066">ATP synthesis</keyword>
<evidence type="ECO:0000259" key="14">
    <source>
        <dbReference type="SMART" id="SM00382"/>
    </source>
</evidence>
<dbReference type="Gene3D" id="3.40.50.12240">
    <property type="match status" value="1"/>
</dbReference>
<dbReference type="Pfam" id="PF02874">
    <property type="entry name" value="ATP-synt_ab_N"/>
    <property type="match status" value="1"/>
</dbReference>
<evidence type="ECO:0000256" key="3">
    <source>
        <dbReference type="ARBA" id="ARBA00022475"/>
    </source>
</evidence>
<keyword evidence="11" id="KW-0139">CF(1)</keyword>
<dbReference type="InterPro" id="IPR050053">
    <property type="entry name" value="ATPase_alpha/beta_chains"/>
</dbReference>
<evidence type="ECO:0000256" key="11">
    <source>
        <dbReference type="ARBA" id="ARBA00023196"/>
    </source>
</evidence>
<evidence type="ECO:0000256" key="13">
    <source>
        <dbReference type="SAM" id="MobiDB-lite"/>
    </source>
</evidence>
<evidence type="ECO:0000256" key="4">
    <source>
        <dbReference type="ARBA" id="ARBA00022490"/>
    </source>
</evidence>
<dbReference type="SUPFAM" id="SSF52540">
    <property type="entry name" value="P-loop containing nucleoside triphosphate hydrolases"/>
    <property type="match status" value="1"/>
</dbReference>
<dbReference type="Pfam" id="PF00006">
    <property type="entry name" value="ATP-synt_ab"/>
    <property type="match status" value="1"/>
</dbReference>
<keyword evidence="9" id="KW-0406">Ion transport</keyword>
<proteinExistence type="predicted"/>
<evidence type="ECO:0000256" key="6">
    <source>
        <dbReference type="ARBA" id="ARBA00022840"/>
    </source>
</evidence>
<feature type="region of interest" description="Disordered" evidence="13">
    <location>
        <begin position="127"/>
        <end position="150"/>
    </location>
</feature>
<gene>
    <name evidence="15" type="ORF">LRS13_04215</name>
</gene>
<dbReference type="CDD" id="cd18117">
    <property type="entry name" value="ATP-synt_flagellum-secretory_path_III_N"/>
    <property type="match status" value="1"/>
</dbReference>
<dbReference type="EMBL" id="CP088295">
    <property type="protein sequence ID" value="UUY04743.1"/>
    <property type="molecule type" value="Genomic_DNA"/>
</dbReference>
<dbReference type="PANTHER" id="PTHR15184:SF9">
    <property type="entry name" value="SPI-1 TYPE 3 SECRETION SYSTEM ATPASE"/>
    <property type="match status" value="1"/>
</dbReference>
<organism evidence="15 16">
    <name type="scientific">Svornostia abyssi</name>
    <dbReference type="NCBI Taxonomy" id="2898438"/>
    <lineage>
        <taxon>Bacteria</taxon>
        <taxon>Bacillati</taxon>
        <taxon>Actinomycetota</taxon>
        <taxon>Thermoleophilia</taxon>
        <taxon>Solirubrobacterales</taxon>
        <taxon>Baekduiaceae</taxon>
        <taxon>Svornostia</taxon>
    </lineage>
</organism>
<evidence type="ECO:0000256" key="8">
    <source>
        <dbReference type="ARBA" id="ARBA00022967"/>
    </source>
</evidence>
<dbReference type="NCBIfam" id="TIGR01026">
    <property type="entry name" value="fliI_yscN"/>
    <property type="match status" value="1"/>
</dbReference>
<dbReference type="SMART" id="SM00382">
    <property type="entry name" value="AAA"/>
    <property type="match status" value="1"/>
</dbReference>
<evidence type="ECO:0000256" key="12">
    <source>
        <dbReference type="ARBA" id="ARBA00034006"/>
    </source>
</evidence>
<evidence type="ECO:0000313" key="16">
    <source>
        <dbReference type="Proteomes" id="UP001058860"/>
    </source>
</evidence>
<evidence type="ECO:0000313" key="15">
    <source>
        <dbReference type="EMBL" id="UUY04743.1"/>
    </source>
</evidence>
<evidence type="ECO:0000256" key="7">
    <source>
        <dbReference type="ARBA" id="ARBA00022927"/>
    </source>
</evidence>
<dbReference type="InterPro" id="IPR000194">
    <property type="entry name" value="ATPase_F1/V1/A1_a/bsu_nucl-bd"/>
</dbReference>
<evidence type="ECO:0000256" key="9">
    <source>
        <dbReference type="ARBA" id="ARBA00023065"/>
    </source>
</evidence>
<dbReference type="InterPro" id="IPR003593">
    <property type="entry name" value="AAA+_ATPase"/>
</dbReference>
<dbReference type="InterPro" id="IPR004100">
    <property type="entry name" value="ATPase_F1/V1/A1_a/bsu_N"/>
</dbReference>
<sequence length="489" mass="50996">MSSPTAEETLDAGLEKLARLAVAVSRADLSVRRGCVSDVIGLIIEAVGLEVEVGEICEISTGRDRPTVPSEVVGFRAGRTLLMPLGDMHGIGPGNVVIATGEQLTVPVGNDMLGRVLDGLGRPIDGGEDPSLSARRGANASPPDPLQRPRIEDRVSLGVRALDALVPCGRGQRMGIFAGSGVGKSSLLGMIAKSTSADINVICLVGERGREVREFIERDLGDAISRSVVVVATSDQPALVRIKAAMTATTIAESFRDQGADVMLMMDSVTRFAMAQREVGLAIGEPPATRGYTPSVFALLPKLLERSGTSAEGSITALYTVLVDGDDMNEPIADAVRSILDGHIVLTRELAHQGHYPAIDVLQSVSRLVGEIMGPEVRAAGQEVRSLMAAFKDKRDLISIGAYEAGSDPLTDRAIAMRHPIEGFLRQSVEEASTAEQADEMLLALAAHAGGLAGGAAPMGDPMGEAADGVPGEFPAANPSAIPPLNLGV</sequence>
<dbReference type="InterPro" id="IPR027417">
    <property type="entry name" value="P-loop_NTPase"/>
</dbReference>
<feature type="domain" description="AAA+ ATPase" evidence="14">
    <location>
        <begin position="170"/>
        <end position="350"/>
    </location>
</feature>
<dbReference type="Proteomes" id="UP001058860">
    <property type="component" value="Chromosome"/>
</dbReference>
<keyword evidence="10" id="KW-0472">Membrane</keyword>
<keyword evidence="6" id="KW-0067">ATP-binding</keyword>
<dbReference type="PANTHER" id="PTHR15184">
    <property type="entry name" value="ATP SYNTHASE"/>
    <property type="match status" value="1"/>
</dbReference>